<feature type="region of interest" description="Disordered" evidence="1">
    <location>
        <begin position="55"/>
        <end position="83"/>
    </location>
</feature>
<dbReference type="Proteomes" id="UP000604391">
    <property type="component" value="Unassembled WGS sequence"/>
</dbReference>
<dbReference type="AlphaFoldDB" id="A0A832XIR3"/>
<evidence type="ECO:0000313" key="2">
    <source>
        <dbReference type="EMBL" id="HIJ99616.1"/>
    </source>
</evidence>
<dbReference type="GO" id="GO:0016491">
    <property type="term" value="F:oxidoreductase activity"/>
    <property type="evidence" value="ECO:0007669"/>
    <property type="project" value="InterPro"/>
</dbReference>
<dbReference type="PANTHER" id="PTHR39673:SF5">
    <property type="entry name" value="TUNGSTEN-CONTAINING FORMYLMETHANOFURAN DEHYDROGENASE 2 SUBUNIT C"/>
    <property type="match status" value="1"/>
</dbReference>
<name>A0A832XIR3_9ARCH</name>
<dbReference type="SUPFAM" id="SSF69336">
    <property type="entry name" value="Alpha subunit of glutamate synthase, C-terminal domain"/>
    <property type="match status" value="1"/>
</dbReference>
<proteinExistence type="predicted"/>
<reference evidence="2 3" key="1">
    <citation type="journal article" name="Nat. Commun.">
        <title>Undinarchaeota illuminate DPANN phylogeny and the impact of gene transfer on archaeal evolution.</title>
        <authorList>
            <person name="Dombrowski N."/>
            <person name="Williams T.A."/>
            <person name="Sun J."/>
            <person name="Woodcroft B.J."/>
            <person name="Lee J.H."/>
            <person name="Minh B.Q."/>
            <person name="Rinke C."/>
            <person name="Spang A."/>
        </authorList>
    </citation>
    <scope>NUCLEOTIDE SEQUENCE [LARGE SCALE GENOMIC DNA]</scope>
    <source>
        <strain evidence="2">MAG_bin17</strain>
    </source>
</reference>
<evidence type="ECO:0000256" key="1">
    <source>
        <dbReference type="SAM" id="MobiDB-lite"/>
    </source>
</evidence>
<evidence type="ECO:0000313" key="3">
    <source>
        <dbReference type="Proteomes" id="UP000604391"/>
    </source>
</evidence>
<dbReference type="Gene3D" id="2.160.20.60">
    <property type="entry name" value="Glutamate synthase, alpha subunit, C-terminal domain"/>
    <property type="match status" value="1"/>
</dbReference>
<keyword evidence="3" id="KW-1185">Reference proteome</keyword>
<comment type="caution">
    <text evidence="2">The sequence shown here is derived from an EMBL/GenBank/DDBJ whole genome shotgun (WGS) entry which is preliminary data.</text>
</comment>
<protein>
    <submittedName>
        <fullName evidence="2">Uncharacterized protein</fullName>
    </submittedName>
</protein>
<accession>A0A832XIR3</accession>
<sequence>MAREETTTKKDEVLTIEGKGRDMLGRRNKGTLIIAGDVGDNVGYEQRKTGTITVNGNAGDDVGERNEGTITVNGNAGKGVGTINDGTITVNGNAGDNVGESNEGTIMVFGTIKSLSKGASDRKSKILAIDIEEDHGLPWRKYRE</sequence>
<gene>
    <name evidence="2" type="ORF">H1011_02215</name>
</gene>
<dbReference type="EMBL" id="DVAD01000013">
    <property type="protein sequence ID" value="HIJ99616.1"/>
    <property type="molecule type" value="Genomic_DNA"/>
</dbReference>
<organism evidence="2 3">
    <name type="scientific">Candidatus Undinarchaeum marinum</name>
    <dbReference type="NCBI Taxonomy" id="2756141"/>
    <lineage>
        <taxon>Archaea</taxon>
        <taxon>Candidatus Undinarchaeota</taxon>
        <taxon>Candidatus Undinarchaeia</taxon>
        <taxon>Candidatus Undinarchaeales</taxon>
        <taxon>Candidatus Undinarchaeaceae</taxon>
        <taxon>Candidatus Undinarchaeum</taxon>
    </lineage>
</organism>
<dbReference type="PANTHER" id="PTHR39673">
    <property type="entry name" value="TUNGSTEN FORMYLMETHANOFURAN DEHYDROGENASE, SUBUNIT C (FWDC)"/>
    <property type="match status" value="1"/>
</dbReference>
<dbReference type="InterPro" id="IPR036485">
    <property type="entry name" value="Glu_synth_asu_C_sf"/>
</dbReference>